<dbReference type="EMBL" id="PXZM01000029">
    <property type="protein sequence ID" value="PSJ93389.1"/>
    <property type="molecule type" value="Genomic_DNA"/>
</dbReference>
<sequence>MSLYDIAVKTISGEEKTLAAFKGHVLLIVNVASQCGLTPQYKGLQELYERYQDKGLFVLGFPCNQFAGQEPGTEEEIATFCDRNYGVTFPLFAKIDVNGPSTHPLYQYLKEHAPNEENQDIEWNFAKFLVDKNGHVVKRIGARTQPDELVSEIEGLITNQ</sequence>
<evidence type="ECO:0000256" key="5">
    <source>
        <dbReference type="RuleBase" id="RU000499"/>
    </source>
</evidence>
<dbReference type="PRINTS" id="PR01011">
    <property type="entry name" value="GLUTPROXDASE"/>
</dbReference>
<dbReference type="SUPFAM" id="SSF52833">
    <property type="entry name" value="Thioredoxin-like"/>
    <property type="match status" value="1"/>
</dbReference>
<dbReference type="InterPro" id="IPR000889">
    <property type="entry name" value="Glutathione_peroxidase"/>
</dbReference>
<gene>
    <name evidence="6" type="ORF">C7R93_17850</name>
</gene>
<dbReference type="GO" id="GO:0034599">
    <property type="term" value="P:cellular response to oxidative stress"/>
    <property type="evidence" value="ECO:0007669"/>
    <property type="project" value="TreeGrafter"/>
</dbReference>
<accession>A0A2P7V2C7</accession>
<evidence type="ECO:0000256" key="2">
    <source>
        <dbReference type="ARBA" id="ARBA00022559"/>
    </source>
</evidence>
<evidence type="ECO:0000313" key="7">
    <source>
        <dbReference type="Proteomes" id="UP000240419"/>
    </source>
</evidence>
<evidence type="ECO:0000256" key="3">
    <source>
        <dbReference type="ARBA" id="ARBA00023002"/>
    </source>
</evidence>
<feature type="active site" evidence="4">
    <location>
        <position position="35"/>
    </location>
</feature>
<dbReference type="InterPro" id="IPR029759">
    <property type="entry name" value="GPX_AS"/>
</dbReference>
<keyword evidence="3 5" id="KW-0560">Oxidoreductase</keyword>
<dbReference type="Pfam" id="PF00255">
    <property type="entry name" value="GSHPx"/>
    <property type="match status" value="1"/>
</dbReference>
<dbReference type="FunFam" id="3.40.30.10:FF:000010">
    <property type="entry name" value="Glutathione peroxidase"/>
    <property type="match status" value="1"/>
</dbReference>
<dbReference type="RefSeq" id="WP_106840083.1">
    <property type="nucleotide sequence ID" value="NZ_JBCNIW010000002.1"/>
</dbReference>
<dbReference type="PANTHER" id="PTHR11592:SF78">
    <property type="entry name" value="GLUTATHIONE PEROXIDASE"/>
    <property type="match status" value="1"/>
</dbReference>
<dbReference type="InterPro" id="IPR036249">
    <property type="entry name" value="Thioredoxin-like_sf"/>
</dbReference>
<dbReference type="PROSITE" id="PS00763">
    <property type="entry name" value="GLUTATHIONE_PEROXID_2"/>
    <property type="match status" value="1"/>
</dbReference>
<comment type="caution">
    <text evidence="6">The sequence shown here is derived from an EMBL/GenBank/DDBJ whole genome shotgun (WGS) entry which is preliminary data.</text>
</comment>
<organism evidence="6 7">
    <name type="scientific">Brevibacillus fortis</name>
    <dbReference type="NCBI Taxonomy" id="2126352"/>
    <lineage>
        <taxon>Bacteria</taxon>
        <taxon>Bacillati</taxon>
        <taxon>Bacillota</taxon>
        <taxon>Bacilli</taxon>
        <taxon>Bacillales</taxon>
        <taxon>Paenibacillaceae</taxon>
        <taxon>Brevibacillus</taxon>
    </lineage>
</organism>
<dbReference type="GO" id="GO:0004601">
    <property type="term" value="F:peroxidase activity"/>
    <property type="evidence" value="ECO:0007669"/>
    <property type="project" value="UniProtKB-KW"/>
</dbReference>
<evidence type="ECO:0000313" key="6">
    <source>
        <dbReference type="EMBL" id="PSJ93389.1"/>
    </source>
</evidence>
<keyword evidence="7" id="KW-1185">Reference proteome</keyword>
<dbReference type="Proteomes" id="UP000240419">
    <property type="component" value="Unassembled WGS sequence"/>
</dbReference>
<evidence type="ECO:0000256" key="1">
    <source>
        <dbReference type="ARBA" id="ARBA00006926"/>
    </source>
</evidence>
<comment type="similarity">
    <text evidence="1 5">Belongs to the glutathione peroxidase family.</text>
</comment>
<dbReference type="Gene3D" id="3.40.30.10">
    <property type="entry name" value="Glutaredoxin"/>
    <property type="match status" value="1"/>
</dbReference>
<protein>
    <recommendedName>
        <fullName evidence="5">Glutathione peroxidase</fullName>
    </recommendedName>
</protein>
<dbReference type="PIRSF" id="PIRSF000303">
    <property type="entry name" value="Glutathion_perox"/>
    <property type="match status" value="1"/>
</dbReference>
<dbReference type="OrthoDB" id="9789406at2"/>
<name>A0A2P7V2C7_9BACL</name>
<evidence type="ECO:0000256" key="4">
    <source>
        <dbReference type="PIRSR" id="PIRSR000303-1"/>
    </source>
</evidence>
<dbReference type="PROSITE" id="PS00460">
    <property type="entry name" value="GLUTATHIONE_PEROXID_1"/>
    <property type="match status" value="1"/>
</dbReference>
<dbReference type="PANTHER" id="PTHR11592">
    <property type="entry name" value="GLUTATHIONE PEROXIDASE"/>
    <property type="match status" value="1"/>
</dbReference>
<dbReference type="PROSITE" id="PS51355">
    <property type="entry name" value="GLUTATHIONE_PEROXID_3"/>
    <property type="match status" value="1"/>
</dbReference>
<dbReference type="CDD" id="cd00340">
    <property type="entry name" value="GSH_Peroxidase"/>
    <property type="match status" value="1"/>
</dbReference>
<proteinExistence type="inferred from homology"/>
<dbReference type="InterPro" id="IPR029760">
    <property type="entry name" value="GPX_CS"/>
</dbReference>
<dbReference type="AlphaFoldDB" id="A0A2P7V2C7"/>
<keyword evidence="2 5" id="KW-0575">Peroxidase</keyword>
<reference evidence="6 7" key="1">
    <citation type="submission" date="2018-03" db="EMBL/GenBank/DDBJ databases">
        <title>Brevisbacillus phylogenomics.</title>
        <authorList>
            <person name="Dunlap C."/>
        </authorList>
    </citation>
    <scope>NUCLEOTIDE SEQUENCE [LARGE SCALE GENOMIC DNA]</scope>
    <source>
        <strain evidence="6 7">NRRL NRS-1210</strain>
    </source>
</reference>